<dbReference type="AlphaFoldDB" id="G9HVZ4"/>
<reference evidence="2" key="1">
    <citation type="journal article" date="2012" name="BMC Genomics">
        <title>The genomic basis for the evolution of a novel form of cellular reproduction in the bacterium Epulopiscium.</title>
        <authorList>
            <person name="Miller D.A."/>
            <person name="Suen G."/>
            <person name="Clements K.D."/>
            <person name="Angert E.R."/>
        </authorList>
    </citation>
    <scope>NUCLEOTIDE SEQUENCE</scope>
</reference>
<accession>G9HVZ4</accession>
<keyword evidence="1" id="KW-0472">Membrane</keyword>
<evidence type="ECO:0000313" key="2">
    <source>
        <dbReference type="EMBL" id="AEW47911.1"/>
    </source>
</evidence>
<dbReference type="RefSeq" id="WP_305768858.1">
    <property type="nucleotide sequence ID" value="NZ_CP117982.1"/>
</dbReference>
<name>G9HVZ4_9FIRM</name>
<keyword evidence="1" id="KW-0812">Transmembrane</keyword>
<dbReference type="Pfam" id="PF07454">
    <property type="entry name" value="SpoIIP"/>
    <property type="match status" value="1"/>
</dbReference>
<evidence type="ECO:0000256" key="1">
    <source>
        <dbReference type="SAM" id="Phobius"/>
    </source>
</evidence>
<organism evidence="2">
    <name type="scientific">Candidatus Epulonipiscium viviparus</name>
    <dbReference type="NCBI Taxonomy" id="420336"/>
    <lineage>
        <taxon>Bacteria</taxon>
        <taxon>Bacillati</taxon>
        <taxon>Bacillota</taxon>
        <taxon>Clostridia</taxon>
        <taxon>Lachnospirales</taxon>
        <taxon>Lachnospiraceae</taxon>
        <taxon>Candidatus Epulonipiscium</taxon>
    </lineage>
</organism>
<dbReference type="InterPro" id="IPR010897">
    <property type="entry name" value="Spore_II_P"/>
</dbReference>
<sequence>MQAPFVLGTYLKKTFPYHAVISIFLFFTLANTYTDMDMQNKSSQDLLFVKTTIPAFETPFDVEFAIQTYVKNVVGMVIQSPLSYVHTAMPFTKKLPIKFKNGGITGFFSVPEIHEIINLDKNNEFTPSYAEPEPQDVNTGLLNNYKHLLASYYTGDASLKVDAELLEYLGFDFEELAAKELKINTDIDGPHVLLFHTHAFELYDDEKGGYYADHGVVKVAQELERILEAKYGLNVLHVDTMFTPSTTNAYEAMEPVITQIIDDNPSIQLAIDIHRDGMATGASKVTAKFNGEDTAKIMFVNGISLKRNMADEILPHNSLENPYLEENMALSLQAYIQGLTYYPDLMRTIFLKSYRYSTHMLPYSMLVEIGFNTNTSEEALNAVEPFADIIGKVFNLE</sequence>
<gene>
    <name evidence="2" type="primary">spoIIP</name>
</gene>
<protein>
    <submittedName>
        <fullName evidence="2">SpoIIP</fullName>
    </submittedName>
</protein>
<feature type="transmembrane region" description="Helical" evidence="1">
    <location>
        <begin position="15"/>
        <end position="34"/>
    </location>
</feature>
<dbReference type="EMBL" id="JN402987">
    <property type="protein sequence ID" value="AEW47911.1"/>
    <property type="molecule type" value="Genomic_DNA"/>
</dbReference>
<keyword evidence="1" id="KW-1133">Transmembrane helix</keyword>
<proteinExistence type="predicted"/>